<dbReference type="Proteomes" id="UP000646484">
    <property type="component" value="Unassembled WGS sequence"/>
</dbReference>
<evidence type="ECO:0000313" key="1">
    <source>
        <dbReference type="EMBL" id="MBC5620908.1"/>
    </source>
</evidence>
<evidence type="ECO:0008006" key="3">
    <source>
        <dbReference type="Google" id="ProtNLM"/>
    </source>
</evidence>
<gene>
    <name evidence="1" type="ORF">H8S64_07350</name>
</gene>
<name>A0ABR7CZ18_9BACT</name>
<sequence length="293" mass="32743">MILHLLRTFHEEYGKAFELQIKYITKMARQKSPDYTLVTGRIGNKIYSALGKGWTGVRMENTTQAPLQEDQKKNASGFSELNRHVKFLNLALRESFPPDSKGVKWANRFTSVNKKNAEVITTTKIDPDTPVDPKKKSNEEFASQIDWSKVIMAQGPLWKPVVTVTATPVNAQQILEFKREQLTLKGASAKEIDAVKVDANATGYKLQFEQTPNAIEGAYAYNNDLVRAIIYNPENGFCLQKELRLRGEGGATSELIPAGDGIELADYQVYVYAKTANGKRTSNSVYLTVTIES</sequence>
<organism evidence="1 2">
    <name type="scientific">Butyricimonas hominis</name>
    <dbReference type="NCBI Taxonomy" id="2763032"/>
    <lineage>
        <taxon>Bacteria</taxon>
        <taxon>Pseudomonadati</taxon>
        <taxon>Bacteroidota</taxon>
        <taxon>Bacteroidia</taxon>
        <taxon>Bacteroidales</taxon>
        <taxon>Odoribacteraceae</taxon>
        <taxon>Butyricimonas</taxon>
    </lineage>
</organism>
<protein>
    <recommendedName>
        <fullName evidence="3">DUF4469 domain-containing protein</fullName>
    </recommendedName>
</protein>
<dbReference type="EMBL" id="JACOOH010000003">
    <property type="protein sequence ID" value="MBC5620908.1"/>
    <property type="molecule type" value="Genomic_DNA"/>
</dbReference>
<reference evidence="1 2" key="1">
    <citation type="submission" date="2020-08" db="EMBL/GenBank/DDBJ databases">
        <title>Genome public.</title>
        <authorList>
            <person name="Liu C."/>
            <person name="Sun Q."/>
        </authorList>
    </citation>
    <scope>NUCLEOTIDE SEQUENCE [LARGE SCALE GENOMIC DNA]</scope>
    <source>
        <strain evidence="1 2">NSJ-56</strain>
    </source>
</reference>
<comment type="caution">
    <text evidence="1">The sequence shown here is derived from an EMBL/GenBank/DDBJ whole genome shotgun (WGS) entry which is preliminary data.</text>
</comment>
<proteinExistence type="predicted"/>
<keyword evidence="2" id="KW-1185">Reference proteome</keyword>
<accession>A0ABR7CZ18</accession>
<evidence type="ECO:0000313" key="2">
    <source>
        <dbReference type="Proteomes" id="UP000646484"/>
    </source>
</evidence>
<dbReference type="RefSeq" id="WP_186975569.1">
    <property type="nucleotide sequence ID" value="NZ_JACOOH010000003.1"/>
</dbReference>